<evidence type="ECO:0000313" key="2">
    <source>
        <dbReference type="EMBL" id="KAK7949394.1"/>
    </source>
</evidence>
<sequence>MPSSAEYPQPQLPRLGHLYGPARILAYICRPEPPEFPFICSPSTTSATSASSSIFSSSHRPPSPDLYPELEILDNLFLHISPWRPHPHNTLRALERAVSSARSFSGRPGPAVLASTAVRASDIRINLRSTEPRPTVFGDMRHCTSWMRPLSALGEDELRDVLAGIARRREVAEVIVLLRPAAVVRDNEPAGGEGGGGEDGHVSPSSSSSFASSDSTGVVHVDDDDDDEAPRFQLDHQW</sequence>
<protein>
    <submittedName>
        <fullName evidence="2">Uncharacterized protein</fullName>
    </submittedName>
</protein>
<comment type="caution">
    <text evidence="2">The sequence shown here is derived from an EMBL/GenBank/DDBJ whole genome shotgun (WGS) entry which is preliminary data.</text>
</comment>
<dbReference type="RefSeq" id="XP_066698900.1">
    <property type="nucleotide sequence ID" value="XM_066846502.1"/>
</dbReference>
<reference evidence="2 3" key="1">
    <citation type="submission" date="2023-01" db="EMBL/GenBank/DDBJ databases">
        <title>Analysis of 21 Apiospora genomes using comparative genomics revels a genus with tremendous synthesis potential of carbohydrate active enzymes and secondary metabolites.</title>
        <authorList>
            <person name="Sorensen T."/>
        </authorList>
    </citation>
    <scope>NUCLEOTIDE SEQUENCE [LARGE SCALE GENOMIC DNA]</scope>
    <source>
        <strain evidence="2 3">CBS 24483</strain>
    </source>
</reference>
<dbReference type="Proteomes" id="UP001391051">
    <property type="component" value="Unassembled WGS sequence"/>
</dbReference>
<proteinExistence type="predicted"/>
<feature type="region of interest" description="Disordered" evidence="1">
    <location>
        <begin position="186"/>
        <end position="238"/>
    </location>
</feature>
<evidence type="ECO:0000313" key="3">
    <source>
        <dbReference type="Proteomes" id="UP001391051"/>
    </source>
</evidence>
<feature type="compositionally biased region" description="Low complexity" evidence="1">
    <location>
        <begin position="203"/>
        <end position="215"/>
    </location>
</feature>
<accession>A0ABR1QAF8</accession>
<dbReference type="EMBL" id="JAQQWE010000006">
    <property type="protein sequence ID" value="KAK7949394.1"/>
    <property type="molecule type" value="Genomic_DNA"/>
</dbReference>
<dbReference type="GeneID" id="92079564"/>
<feature type="compositionally biased region" description="Basic and acidic residues" evidence="1">
    <location>
        <begin position="229"/>
        <end position="238"/>
    </location>
</feature>
<name>A0ABR1QAF8_9PEZI</name>
<evidence type="ECO:0000256" key="1">
    <source>
        <dbReference type="SAM" id="MobiDB-lite"/>
    </source>
</evidence>
<organism evidence="2 3">
    <name type="scientific">Apiospora aurea</name>
    <dbReference type="NCBI Taxonomy" id="335848"/>
    <lineage>
        <taxon>Eukaryota</taxon>
        <taxon>Fungi</taxon>
        <taxon>Dikarya</taxon>
        <taxon>Ascomycota</taxon>
        <taxon>Pezizomycotina</taxon>
        <taxon>Sordariomycetes</taxon>
        <taxon>Xylariomycetidae</taxon>
        <taxon>Amphisphaeriales</taxon>
        <taxon>Apiosporaceae</taxon>
        <taxon>Apiospora</taxon>
    </lineage>
</organism>
<gene>
    <name evidence="2" type="ORF">PG986_010280</name>
</gene>
<keyword evidence="3" id="KW-1185">Reference proteome</keyword>